<gene>
    <name evidence="7" type="ORF">PQR66_09230</name>
</gene>
<dbReference type="RefSeq" id="WP_408326274.1">
    <property type="nucleotide sequence ID" value="NZ_JAQQFH010000002.1"/>
</dbReference>
<keyword evidence="4" id="KW-0547">Nucleotide-binding</keyword>
<organism evidence="7 8">
    <name type="scientific">Paraburkholderia agricolaris</name>
    <dbReference type="NCBI Taxonomy" id="2152888"/>
    <lineage>
        <taxon>Bacteria</taxon>
        <taxon>Pseudomonadati</taxon>
        <taxon>Pseudomonadota</taxon>
        <taxon>Betaproteobacteria</taxon>
        <taxon>Burkholderiales</taxon>
        <taxon>Burkholderiaceae</taxon>
        <taxon>Paraburkholderia</taxon>
    </lineage>
</organism>
<evidence type="ECO:0000256" key="4">
    <source>
        <dbReference type="ARBA" id="ARBA00022741"/>
    </source>
</evidence>
<keyword evidence="1" id="KW-0813">Transport</keyword>
<reference evidence="7 8" key="1">
    <citation type="journal article" date="2024" name="Chem. Sci.">
        <title>Discovery of megapolipeptins by genome mining of a Burkholderiales bacteria collection.</title>
        <authorList>
            <person name="Paulo B.S."/>
            <person name="Recchia M.J.J."/>
            <person name="Lee S."/>
            <person name="Fergusson C.H."/>
            <person name="Romanowski S.B."/>
            <person name="Hernandez A."/>
            <person name="Krull N."/>
            <person name="Liu D.Y."/>
            <person name="Cavanagh H."/>
            <person name="Bos A."/>
            <person name="Gray C.A."/>
            <person name="Murphy B.T."/>
            <person name="Linington R.G."/>
            <person name="Eustaquio A.S."/>
        </authorList>
    </citation>
    <scope>NUCLEOTIDE SEQUENCE [LARGE SCALE GENOMIC DNA]</scope>
    <source>
        <strain evidence="7 8">RL16-012-BIC-B</strain>
    </source>
</reference>
<dbReference type="GO" id="GO:0005524">
    <property type="term" value="F:ATP binding"/>
    <property type="evidence" value="ECO:0007669"/>
    <property type="project" value="UniProtKB-KW"/>
</dbReference>
<dbReference type="SUPFAM" id="SSF52540">
    <property type="entry name" value="P-loop containing nucleoside triphosphate hydrolases"/>
    <property type="match status" value="1"/>
</dbReference>
<evidence type="ECO:0000313" key="7">
    <source>
        <dbReference type="EMBL" id="MFL9883206.1"/>
    </source>
</evidence>
<dbReference type="InterPro" id="IPR027417">
    <property type="entry name" value="P-loop_NTPase"/>
</dbReference>
<keyword evidence="8" id="KW-1185">Reference proteome</keyword>
<dbReference type="SMART" id="SM00382">
    <property type="entry name" value="AAA"/>
    <property type="match status" value="1"/>
</dbReference>
<dbReference type="Gene3D" id="3.40.50.300">
    <property type="entry name" value="P-loop containing nucleotide triphosphate hydrolases"/>
    <property type="match status" value="1"/>
</dbReference>
<comment type="caution">
    <text evidence="7">The sequence shown here is derived from an EMBL/GenBank/DDBJ whole genome shotgun (WGS) entry which is preliminary data.</text>
</comment>
<accession>A0ABW8ZL73</accession>
<dbReference type="Gene3D" id="2.40.50.100">
    <property type="match status" value="1"/>
</dbReference>
<protein>
    <submittedName>
        <fullName evidence="7">ABC transporter ATP-binding protein</fullName>
    </submittedName>
</protein>
<proteinExistence type="predicted"/>
<feature type="domain" description="ABC transporter" evidence="6">
    <location>
        <begin position="4"/>
        <end position="234"/>
    </location>
</feature>
<evidence type="ECO:0000256" key="1">
    <source>
        <dbReference type="ARBA" id="ARBA00022448"/>
    </source>
</evidence>
<dbReference type="InterPro" id="IPR003439">
    <property type="entry name" value="ABC_transporter-like_ATP-bd"/>
</dbReference>
<evidence type="ECO:0000256" key="2">
    <source>
        <dbReference type="ARBA" id="ARBA00022475"/>
    </source>
</evidence>
<dbReference type="InterPro" id="IPR003593">
    <property type="entry name" value="AAA+_ATPase"/>
</dbReference>
<dbReference type="Proteomes" id="UP001629249">
    <property type="component" value="Unassembled WGS sequence"/>
</dbReference>
<name>A0ABW8ZL73_9BURK</name>
<dbReference type="Pfam" id="PF08402">
    <property type="entry name" value="TOBE_2"/>
    <property type="match status" value="1"/>
</dbReference>
<keyword evidence="5 7" id="KW-0067">ATP-binding</keyword>
<dbReference type="EMBL" id="JAQQFN010000005">
    <property type="protein sequence ID" value="MFL9883206.1"/>
    <property type="molecule type" value="Genomic_DNA"/>
</dbReference>
<dbReference type="InterPro" id="IPR013611">
    <property type="entry name" value="Transp-assoc_OB_typ2"/>
</dbReference>
<evidence type="ECO:0000259" key="6">
    <source>
        <dbReference type="PROSITE" id="PS50893"/>
    </source>
</evidence>
<keyword evidence="3" id="KW-0997">Cell inner membrane</keyword>
<dbReference type="InterPro" id="IPR008995">
    <property type="entry name" value="Mo/tungstate-bd_C_term_dom"/>
</dbReference>
<dbReference type="PANTHER" id="PTHR42781">
    <property type="entry name" value="SPERMIDINE/PUTRESCINE IMPORT ATP-BINDING PROTEIN POTA"/>
    <property type="match status" value="1"/>
</dbReference>
<evidence type="ECO:0000256" key="3">
    <source>
        <dbReference type="ARBA" id="ARBA00022519"/>
    </source>
</evidence>
<dbReference type="Pfam" id="PF00005">
    <property type="entry name" value="ABC_tran"/>
    <property type="match status" value="1"/>
</dbReference>
<dbReference type="InterPro" id="IPR050093">
    <property type="entry name" value="ABC_SmlMolc_Importer"/>
</dbReference>
<dbReference type="SUPFAM" id="SSF50331">
    <property type="entry name" value="MOP-like"/>
    <property type="match status" value="1"/>
</dbReference>
<keyword evidence="3" id="KW-0472">Membrane</keyword>
<evidence type="ECO:0000313" key="8">
    <source>
        <dbReference type="Proteomes" id="UP001629249"/>
    </source>
</evidence>
<sequence length="356" mass="38858">MTFLQLEALHKRYGGTIAVHDVSLTVERGQFVSLLGPSGCGKTTTLQMIAGFVMPSAGAIRLDGRDLLAIKASARGLGIVFQSYALFPHMTVAQNVAFGLETRRVPRAERERRVAHALELVRLAALGDRYPAQLSGGQRQRVALARALVIEPPILLLDEPLSNLDAKLREDMQDELRRIQRRTGTTTIMVTHDQGEAMALSDCVAVMNGGRIEQAGTPLDVYEHPRTTFVATFLGKTNLIDGEAALSTDGTVLIRTHGQPLRTTQRGPVRGRLRASLRPEKITLLPDTADTETDPSTLTGTVAARTYGGDHWLYEIDTALGKLLVRSPHGEAPEGRFVGLHWQPDDLRLVTESSHA</sequence>
<evidence type="ECO:0000256" key="5">
    <source>
        <dbReference type="ARBA" id="ARBA00022840"/>
    </source>
</evidence>
<dbReference type="PROSITE" id="PS00211">
    <property type="entry name" value="ABC_TRANSPORTER_1"/>
    <property type="match status" value="1"/>
</dbReference>
<dbReference type="PROSITE" id="PS50893">
    <property type="entry name" value="ABC_TRANSPORTER_2"/>
    <property type="match status" value="1"/>
</dbReference>
<dbReference type="PANTHER" id="PTHR42781:SF4">
    <property type="entry name" value="SPERMIDINE_PUTRESCINE IMPORT ATP-BINDING PROTEIN POTA"/>
    <property type="match status" value="1"/>
</dbReference>
<keyword evidence="2" id="KW-1003">Cell membrane</keyword>
<dbReference type="InterPro" id="IPR017871">
    <property type="entry name" value="ABC_transporter-like_CS"/>
</dbReference>